<dbReference type="AlphaFoldDB" id="A0A1Y5TW75"/>
<proteinExistence type="predicted"/>
<keyword evidence="1" id="KW-0732">Signal</keyword>
<name>A0A1Y5TW75_9RHOB</name>
<feature type="signal peptide" evidence="1">
    <location>
        <begin position="1"/>
        <end position="20"/>
    </location>
</feature>
<reference evidence="2 3" key="1">
    <citation type="submission" date="2017-03" db="EMBL/GenBank/DDBJ databases">
        <authorList>
            <person name="Afonso C.L."/>
            <person name="Miller P.J."/>
            <person name="Scott M.A."/>
            <person name="Spackman E."/>
            <person name="Goraichik I."/>
            <person name="Dimitrov K.M."/>
            <person name="Suarez D.L."/>
            <person name="Swayne D.E."/>
        </authorList>
    </citation>
    <scope>NUCLEOTIDE SEQUENCE [LARGE SCALE GENOMIC DNA]</scope>
    <source>
        <strain evidence="2 3">CECT 7023</strain>
    </source>
</reference>
<feature type="chain" id="PRO_5012509143" description="Invasion associated locus B (IalB) protein" evidence="1">
    <location>
        <begin position="21"/>
        <end position="145"/>
    </location>
</feature>
<accession>A0A1Y5TW75</accession>
<organism evidence="2 3">
    <name type="scientific">Roseisalinus antarcticus</name>
    <dbReference type="NCBI Taxonomy" id="254357"/>
    <lineage>
        <taxon>Bacteria</taxon>
        <taxon>Pseudomonadati</taxon>
        <taxon>Pseudomonadota</taxon>
        <taxon>Alphaproteobacteria</taxon>
        <taxon>Rhodobacterales</taxon>
        <taxon>Roseobacteraceae</taxon>
        <taxon>Roseisalinus</taxon>
    </lineage>
</organism>
<gene>
    <name evidence="2" type="ORF">ROA7023_03542</name>
</gene>
<evidence type="ECO:0000313" key="2">
    <source>
        <dbReference type="EMBL" id="SLN71757.1"/>
    </source>
</evidence>
<sequence>MPLRIAALSLALVLPVAALAEWRVSDDGAEVLGAGDFGMTIRMRCENGGVPSYTLTGLFVFGLQGEATATLLVDGRDFGPIGAACDGEAGCALTLGADEADNLAQALKAGAQVAVALDGETVETISLRGSGAAISALSGAGCDAL</sequence>
<evidence type="ECO:0008006" key="4">
    <source>
        <dbReference type="Google" id="ProtNLM"/>
    </source>
</evidence>
<evidence type="ECO:0000313" key="3">
    <source>
        <dbReference type="Proteomes" id="UP000193900"/>
    </source>
</evidence>
<dbReference type="Proteomes" id="UP000193900">
    <property type="component" value="Unassembled WGS sequence"/>
</dbReference>
<keyword evidence="3" id="KW-1185">Reference proteome</keyword>
<evidence type="ECO:0000256" key="1">
    <source>
        <dbReference type="SAM" id="SignalP"/>
    </source>
</evidence>
<protein>
    <recommendedName>
        <fullName evidence="4">Invasion associated locus B (IalB) protein</fullName>
    </recommendedName>
</protein>
<dbReference type="EMBL" id="FWFZ01000024">
    <property type="protein sequence ID" value="SLN71757.1"/>
    <property type="molecule type" value="Genomic_DNA"/>
</dbReference>
<dbReference type="RefSeq" id="WP_085880314.1">
    <property type="nucleotide sequence ID" value="NZ_FWFZ01000024.1"/>
</dbReference>